<evidence type="ECO:0000256" key="10">
    <source>
        <dbReference type="RuleBase" id="RU366018"/>
    </source>
</evidence>
<keyword evidence="4 10" id="KW-0479">Metal-binding</keyword>
<dbReference type="InParanoid" id="A2E3C1"/>
<dbReference type="VEuPathDB" id="TrichDB:TVAG_221650"/>
<organism evidence="12 13">
    <name type="scientific">Trichomonas vaginalis (strain ATCC PRA-98 / G3)</name>
    <dbReference type="NCBI Taxonomy" id="412133"/>
    <lineage>
        <taxon>Eukaryota</taxon>
        <taxon>Metamonada</taxon>
        <taxon>Parabasalia</taxon>
        <taxon>Trichomonadida</taxon>
        <taxon>Trichomonadidae</taxon>
        <taxon>Trichomonas</taxon>
    </lineage>
</organism>
<dbReference type="PROSITE" id="PS51157">
    <property type="entry name" value="ZF_UBR"/>
    <property type="match status" value="1"/>
</dbReference>
<comment type="catalytic activity">
    <reaction evidence="1 10">
        <text>S-ubiquitinyl-[E2 ubiquitin-conjugating enzyme]-L-cysteine + [acceptor protein]-L-lysine = [E2 ubiquitin-conjugating enzyme]-L-cysteine + N(6)-ubiquitinyl-[acceptor protein]-L-lysine.</text>
        <dbReference type="EC" id="2.3.2.27"/>
    </reaction>
</comment>
<dbReference type="EC" id="2.3.2.27" evidence="10"/>
<dbReference type="InterPro" id="IPR003126">
    <property type="entry name" value="Znf_UBR"/>
</dbReference>
<comment type="similarity">
    <text evidence="8 10">Belongs to the E3 ubiquitin-protein ligase UBR1-like family.</text>
</comment>
<comment type="pathway">
    <text evidence="2 10">Protein modification; protein ubiquitination.</text>
</comment>
<feature type="zinc finger region" description="UBR-type" evidence="9">
    <location>
        <begin position="41"/>
        <end position="115"/>
    </location>
</feature>
<dbReference type="InterPro" id="IPR039164">
    <property type="entry name" value="UBR1-like"/>
</dbReference>
<evidence type="ECO:0000256" key="6">
    <source>
        <dbReference type="ARBA" id="ARBA00022786"/>
    </source>
</evidence>
<evidence type="ECO:0000256" key="5">
    <source>
        <dbReference type="ARBA" id="ARBA00022771"/>
    </source>
</evidence>
<dbReference type="AlphaFoldDB" id="A2E3C1"/>
<feature type="domain" description="UBR-type" evidence="11">
    <location>
        <begin position="41"/>
        <end position="115"/>
    </location>
</feature>
<dbReference type="VEuPathDB" id="TrichDB:TVAGG3_0970090"/>
<evidence type="ECO:0000256" key="3">
    <source>
        <dbReference type="ARBA" id="ARBA00022679"/>
    </source>
</evidence>
<evidence type="ECO:0000313" key="12">
    <source>
        <dbReference type="EMBL" id="EAY12812.1"/>
    </source>
</evidence>
<dbReference type="GO" id="GO:0061630">
    <property type="term" value="F:ubiquitin protein ligase activity"/>
    <property type="evidence" value="ECO:0000318"/>
    <property type="project" value="GO_Central"/>
</dbReference>
<dbReference type="GO" id="GO:0008270">
    <property type="term" value="F:zinc ion binding"/>
    <property type="evidence" value="ECO:0007669"/>
    <property type="project" value="UniProtKB-UniRule"/>
</dbReference>
<accession>A2E3C1</accession>
<dbReference type="Proteomes" id="UP000001542">
    <property type="component" value="Unassembled WGS sequence"/>
</dbReference>
<dbReference type="OrthoDB" id="15304at2759"/>
<dbReference type="GO" id="GO:0016567">
    <property type="term" value="P:protein ubiquitination"/>
    <property type="evidence" value="ECO:0000318"/>
    <property type="project" value="GO_Central"/>
</dbReference>
<dbReference type="SMART" id="SM00396">
    <property type="entry name" value="ZnF_UBR1"/>
    <property type="match status" value="1"/>
</dbReference>
<dbReference type="RefSeq" id="XP_001325035.1">
    <property type="nucleotide sequence ID" value="XM_001325000.1"/>
</dbReference>
<evidence type="ECO:0000256" key="7">
    <source>
        <dbReference type="ARBA" id="ARBA00022833"/>
    </source>
</evidence>
<proteinExistence type="inferred from homology"/>
<dbReference type="PANTHER" id="PTHR21497:SF24">
    <property type="entry name" value="E3 UBIQUITIN-PROTEIN LIGASE UBR1"/>
    <property type="match status" value="1"/>
</dbReference>
<dbReference type="CDD" id="cd19670">
    <property type="entry name" value="UBR-box_UBR1_2_3"/>
    <property type="match status" value="1"/>
</dbReference>
<comment type="function">
    <text evidence="10">Ubiquitin ligase protein which is a component of the N-end rule pathway. Recognizes and binds to proteins bearing specific N-terminal residues that are destabilizing according to the N-end rule, leading to their ubiquitination and subsequent degradation.</text>
</comment>
<dbReference type="SMR" id="A2E3C1"/>
<protein>
    <recommendedName>
        <fullName evidence="10">E3 ubiquitin-protein ligase</fullName>
        <ecNumber evidence="10">2.3.2.27</ecNumber>
    </recommendedName>
</protein>
<reference evidence="12" key="1">
    <citation type="submission" date="2006-10" db="EMBL/GenBank/DDBJ databases">
        <authorList>
            <person name="Amadeo P."/>
            <person name="Zhao Q."/>
            <person name="Wortman J."/>
            <person name="Fraser-Liggett C."/>
            <person name="Carlton J."/>
        </authorList>
    </citation>
    <scope>NUCLEOTIDE SEQUENCE</scope>
    <source>
        <strain evidence="12">G3</strain>
    </source>
</reference>
<dbReference type="STRING" id="5722.A2E3C1"/>
<dbReference type="GO" id="GO:0005737">
    <property type="term" value="C:cytoplasm"/>
    <property type="evidence" value="ECO:0000318"/>
    <property type="project" value="GO_Central"/>
</dbReference>
<evidence type="ECO:0000259" key="11">
    <source>
        <dbReference type="PROSITE" id="PS51157"/>
    </source>
</evidence>
<evidence type="ECO:0000256" key="1">
    <source>
        <dbReference type="ARBA" id="ARBA00000900"/>
    </source>
</evidence>
<keyword evidence="13" id="KW-1185">Reference proteome</keyword>
<dbReference type="GO" id="GO:0000151">
    <property type="term" value="C:ubiquitin ligase complex"/>
    <property type="evidence" value="ECO:0000318"/>
    <property type="project" value="GO_Central"/>
</dbReference>
<evidence type="ECO:0000256" key="2">
    <source>
        <dbReference type="ARBA" id="ARBA00004906"/>
    </source>
</evidence>
<keyword evidence="6 10" id="KW-0833">Ubl conjugation pathway</keyword>
<dbReference type="FunFam" id="2.10.110.30:FF:000002">
    <property type="entry name" value="Putative e3 ubiquitin-protein ligase ubr3"/>
    <property type="match status" value="1"/>
</dbReference>
<reference evidence="12" key="2">
    <citation type="journal article" date="2007" name="Science">
        <title>Draft genome sequence of the sexually transmitted pathogen Trichomonas vaginalis.</title>
        <authorList>
            <person name="Carlton J.M."/>
            <person name="Hirt R.P."/>
            <person name="Silva J.C."/>
            <person name="Delcher A.L."/>
            <person name="Schatz M."/>
            <person name="Zhao Q."/>
            <person name="Wortman J.R."/>
            <person name="Bidwell S.L."/>
            <person name="Alsmark U.C.M."/>
            <person name="Besteiro S."/>
            <person name="Sicheritz-Ponten T."/>
            <person name="Noel C.J."/>
            <person name="Dacks J.B."/>
            <person name="Foster P.G."/>
            <person name="Simillion C."/>
            <person name="Van de Peer Y."/>
            <person name="Miranda-Saavedra D."/>
            <person name="Barton G.J."/>
            <person name="Westrop G.D."/>
            <person name="Mueller S."/>
            <person name="Dessi D."/>
            <person name="Fiori P.L."/>
            <person name="Ren Q."/>
            <person name="Paulsen I."/>
            <person name="Zhang H."/>
            <person name="Bastida-Corcuera F.D."/>
            <person name="Simoes-Barbosa A."/>
            <person name="Brown M.T."/>
            <person name="Hayes R.D."/>
            <person name="Mukherjee M."/>
            <person name="Okumura C.Y."/>
            <person name="Schneider R."/>
            <person name="Smith A.J."/>
            <person name="Vanacova S."/>
            <person name="Villalvazo M."/>
            <person name="Haas B.J."/>
            <person name="Pertea M."/>
            <person name="Feldblyum T.V."/>
            <person name="Utterback T.R."/>
            <person name="Shu C.L."/>
            <person name="Osoegawa K."/>
            <person name="de Jong P.J."/>
            <person name="Hrdy I."/>
            <person name="Horvathova L."/>
            <person name="Zubacova Z."/>
            <person name="Dolezal P."/>
            <person name="Malik S.B."/>
            <person name="Logsdon J.M. Jr."/>
            <person name="Henze K."/>
            <person name="Gupta A."/>
            <person name="Wang C.C."/>
            <person name="Dunne R.L."/>
            <person name="Upcroft J.A."/>
            <person name="Upcroft P."/>
            <person name="White O."/>
            <person name="Salzberg S.L."/>
            <person name="Tang P."/>
            <person name="Chiu C.-H."/>
            <person name="Lee Y.-S."/>
            <person name="Embley T.M."/>
            <person name="Coombs G.H."/>
            <person name="Mottram J.C."/>
            <person name="Tachezy J."/>
            <person name="Fraser-Liggett C.M."/>
            <person name="Johnson P.J."/>
        </authorList>
    </citation>
    <scope>NUCLEOTIDE SEQUENCE [LARGE SCALE GENOMIC DNA]</scope>
    <source>
        <strain evidence="12">G3</strain>
    </source>
</reference>
<gene>
    <name evidence="12" type="ORF">TVAG_221650</name>
</gene>
<dbReference type="PANTHER" id="PTHR21497">
    <property type="entry name" value="UBIQUITIN LIGASE E3 ALPHA-RELATED"/>
    <property type="match status" value="1"/>
</dbReference>
<dbReference type="Pfam" id="PF02207">
    <property type="entry name" value="zf-UBR"/>
    <property type="match status" value="1"/>
</dbReference>
<keyword evidence="3 10" id="KW-0808">Transferase</keyword>
<dbReference type="GO" id="GO:0071596">
    <property type="term" value="P:ubiquitin-dependent protein catabolic process via the N-end rule pathway"/>
    <property type="evidence" value="ECO:0000318"/>
    <property type="project" value="GO_Central"/>
</dbReference>
<dbReference type="KEGG" id="tva:4770780"/>
<keyword evidence="7 10" id="KW-0862">Zinc</keyword>
<evidence type="ECO:0000256" key="8">
    <source>
        <dbReference type="ARBA" id="ARBA00046341"/>
    </source>
</evidence>
<name>A2E3C1_TRIV3</name>
<dbReference type="EMBL" id="DS113295">
    <property type="protein sequence ID" value="EAY12812.1"/>
    <property type="molecule type" value="Genomic_DNA"/>
</dbReference>
<sequence length="1179" mass="137329">MSGDKELSEGDCTKIFLNTLGITEEDLPKYYDHLKDHDKSYQCHKNFKNSAISVFCEQCSRSQSNLARSCICVPCYLNSNHKGHNVSYYVTENFICDCGNPVNWDPDNPCSLHKKPTTNEDTLTLDSEERSTLEKAIKNSITSTCCPFEIFSQVVNIGSGISHLISQSLIEIMDFDKTFRTFVHWETDQTSRAINFFCSMLVESDFSIYYGEAFLDYYQDFLTDTIKAVAKDCLSNEVANYAILAQTAFSFFTKRFISHSKKFLEPEKYNLVSWFQDKIKILLECRFLPLPKFKEANILRETINYMAGLVQLIAEQDTTKHLLTEILNIIFSYSYVLENDFTFTKVLHDYDNDETMMGLVFYYLGLLPYSVFNYMGQKDLFTKSVLDDYYLFLQNKILQDEYQDEDYGGVLDGETEITPCLSLHAALSYFLWKNLENAQNILSEFCQEKNIDLNYFLRMSCLLVVRHFATTLLAMLNCFKGTSEFSIRAVFFSIVPINVNNILKPLFRLIQMCFAMTDEKGKFLDMIWKTFSQKSDIAYKEQIQNSFIYFLDCLLFDRLIFKNDDLTMRRITYSNKLKIMGRCKFNDIKYPGMWNEARLEKDFFDYAVMEKSNSGNFYKLKSDKYVSPFAIWISLRDNLKLQSMIIKGDKFLTAPEFEDIGGYGFDKVFDEPVLEEILSDFFVSNNATAINMGLPIIKNMSNLSPHFTSVICGSPIGEKFLILEGKIKSENSQEISEKPPNSIQKSIMLNYMKNNELDELLKYDDEEDENEHEKHHHHGHDEDDINQTCFLCLSDSKTSNLCYPVYFTKTTVYSEIEYKLCGSELKENKKLPQLVMCQHLIHRMCIDSQVEVCPIDKDLINAALPIIKDVNQVDDSTESDINEFVKMVFCNNDDPEKMLEKRFENILSLLCRHVSISEVRYRTNPKCYKQESFYLITENLYKIAKFLKKKDNVSKIFSNDIFETIVFDYLFDDINSNEFTNLLKDLKPLRLFVILRRVEILKNVILKETETVNFENILTSENLMPKYKVNLENVTLQKYTLDLPKNYIDIFRDERCQNAFVFDASWFKILQSDKIIEYESLKSLEKHDEANPMLVFAINERIATEVFIISTNPRAFLGQKSVYLNEYGEENIGIKSNGFLTLSEEKCDEIIDDYLSGEWMHQLSREQIQAAMDIFNFGD</sequence>
<dbReference type="UniPathway" id="UPA00143"/>
<dbReference type="Gene3D" id="2.10.110.30">
    <property type="match status" value="1"/>
</dbReference>
<evidence type="ECO:0000256" key="4">
    <source>
        <dbReference type="ARBA" id="ARBA00022723"/>
    </source>
</evidence>
<keyword evidence="5 10" id="KW-0863">Zinc-finger</keyword>
<evidence type="ECO:0000313" key="13">
    <source>
        <dbReference type="Proteomes" id="UP000001542"/>
    </source>
</evidence>
<evidence type="ECO:0000256" key="9">
    <source>
        <dbReference type="PROSITE-ProRule" id="PRU00508"/>
    </source>
</evidence>